<dbReference type="InterPro" id="IPR059000">
    <property type="entry name" value="ATPase_P-type_domA"/>
</dbReference>
<evidence type="ECO:0000256" key="2">
    <source>
        <dbReference type="ARBA" id="ARBA00022692"/>
    </source>
</evidence>
<dbReference type="InterPro" id="IPR008250">
    <property type="entry name" value="ATPase_P-typ_transduc_dom_A_sf"/>
</dbReference>
<dbReference type="SFLD" id="SFLDG00002">
    <property type="entry name" value="C1.7:_P-type_atpase_like"/>
    <property type="match status" value="1"/>
</dbReference>
<dbReference type="InterPro" id="IPR023298">
    <property type="entry name" value="ATPase_P-typ_TM_dom_sf"/>
</dbReference>
<evidence type="ECO:0000256" key="3">
    <source>
        <dbReference type="ARBA" id="ARBA00022723"/>
    </source>
</evidence>
<dbReference type="InterPro" id="IPR032630">
    <property type="entry name" value="P_typ_ATPase_c"/>
</dbReference>
<dbReference type="SUPFAM" id="SSF81653">
    <property type="entry name" value="Calcium ATPase, transduction domain A"/>
    <property type="match status" value="1"/>
</dbReference>
<feature type="domain" description="P-type ATPase N-terminal" evidence="10">
    <location>
        <begin position="64"/>
        <end position="118"/>
    </location>
</feature>
<accession>C6LN75</accession>
<keyword evidence="3" id="KW-0479">Metal-binding</keyword>
<comment type="caution">
    <text evidence="12">The sequence shown here is derived from an EMBL/GenBank/DDBJ whole genome shotgun (WGS) entry which is preliminary data.</text>
</comment>
<evidence type="ECO:0000259" key="10">
    <source>
        <dbReference type="Pfam" id="PF16209"/>
    </source>
</evidence>
<feature type="compositionally biased region" description="Low complexity" evidence="7">
    <location>
        <begin position="62"/>
        <end position="71"/>
    </location>
</feature>
<proteinExistence type="predicted"/>
<dbReference type="VEuPathDB" id="GiardiaDB:GL50581_177"/>
<feature type="domain" description="P-type ATPase A" evidence="9">
    <location>
        <begin position="151"/>
        <end position="222"/>
    </location>
</feature>
<keyword evidence="4" id="KW-0460">Magnesium</keyword>
<protein>
    <submittedName>
        <fullName evidence="12">Phospholipid-transporting ATPase IA, putative</fullName>
    </submittedName>
</protein>
<evidence type="ECO:0000256" key="7">
    <source>
        <dbReference type="SAM" id="MobiDB-lite"/>
    </source>
</evidence>
<evidence type="ECO:0000256" key="4">
    <source>
        <dbReference type="ARBA" id="ARBA00022842"/>
    </source>
</evidence>
<comment type="subcellular location">
    <subcellularLocation>
        <location evidence="1">Membrane</location>
        <topology evidence="1">Multi-pass membrane protein</topology>
    </subcellularLocation>
</comment>
<dbReference type="SUPFAM" id="SSF56784">
    <property type="entry name" value="HAD-like"/>
    <property type="match status" value="1"/>
</dbReference>
<dbReference type="InterPro" id="IPR036412">
    <property type="entry name" value="HAD-like_sf"/>
</dbReference>
<feature type="transmembrane region" description="Helical" evidence="8">
    <location>
        <begin position="417"/>
        <end position="446"/>
    </location>
</feature>
<name>C6LN75_GIAIB</name>
<evidence type="ECO:0000256" key="6">
    <source>
        <dbReference type="ARBA" id="ARBA00023136"/>
    </source>
</evidence>
<evidence type="ECO:0000256" key="1">
    <source>
        <dbReference type="ARBA" id="ARBA00004141"/>
    </source>
</evidence>
<dbReference type="InterPro" id="IPR044492">
    <property type="entry name" value="P_typ_ATPase_HD_dom"/>
</dbReference>
<dbReference type="SUPFAM" id="SSF81665">
    <property type="entry name" value="Calcium ATPase, transmembrane domain M"/>
    <property type="match status" value="1"/>
</dbReference>
<dbReference type="OMA" id="CQKASHE"/>
<feature type="transmembrane region" description="Helical" evidence="8">
    <location>
        <begin position="1057"/>
        <end position="1074"/>
    </location>
</feature>
<feature type="transmembrane region" description="Helical" evidence="8">
    <location>
        <begin position="1169"/>
        <end position="1199"/>
    </location>
</feature>
<dbReference type="GO" id="GO:0045332">
    <property type="term" value="P:phospholipid translocation"/>
    <property type="evidence" value="ECO:0007669"/>
    <property type="project" value="TreeGrafter"/>
</dbReference>
<keyword evidence="6 8" id="KW-0472">Membrane</keyword>
<feature type="region of interest" description="Disordered" evidence="7">
    <location>
        <begin position="34"/>
        <end position="71"/>
    </location>
</feature>
<dbReference type="Pfam" id="PF16209">
    <property type="entry name" value="PhoLip_ATPase_N"/>
    <property type="match status" value="1"/>
</dbReference>
<dbReference type="PROSITE" id="PS00154">
    <property type="entry name" value="ATPASE_E1_E2"/>
    <property type="match status" value="1"/>
</dbReference>
<feature type="domain" description="P-type ATPase C-terminal" evidence="11">
    <location>
        <begin position="990"/>
        <end position="1236"/>
    </location>
</feature>
<reference evidence="12 13" key="1">
    <citation type="journal article" date="2009" name="PLoS Pathog.">
        <title>Draft genome sequencing of giardia intestinalis assemblage B isolate GS: is human giardiasis caused by two different species?</title>
        <authorList>
            <person name="Franzen O."/>
            <person name="Jerlstrom-Hultqvist J."/>
            <person name="Castro E."/>
            <person name="Sherwood E."/>
            <person name="Ankarklev J."/>
            <person name="Reiner D.S."/>
            <person name="Palm D."/>
            <person name="Andersson J.O."/>
            <person name="Andersson B."/>
            <person name="Svard S.G."/>
        </authorList>
    </citation>
    <scope>NUCLEOTIDE SEQUENCE [LARGE SCALE GENOMIC DNA]</scope>
    <source>
        <strain evidence="13">ATCC 50581 / GS clone H7</strain>
    </source>
</reference>
<evidence type="ECO:0000259" key="9">
    <source>
        <dbReference type="Pfam" id="PF00122"/>
    </source>
</evidence>
<dbReference type="PANTHER" id="PTHR24092:SF150">
    <property type="entry name" value="PHOSPHOLIPID-TRANSPORTING ATPASE"/>
    <property type="match status" value="1"/>
</dbReference>
<sequence>MIAGHPATCRTHDEGAAMARRVIPIYEDLVTHESGGASEAPQKSTRSKKQGTAHNIRINHYQSSQRSSNKFRSSPYTPLNFVPLFLKSQFSKPSNVIFVVIMILNYMPGITIVSKATAVIPVIFILATSLLKDLIELSIRIKNDRVINKAEYAEHIANGVVHDTVEAQNINPGDIFKIVAGQTAPCDVLVLASDKSVVYFSQSSLTGEQNLVQKKPMYSGTDVISPQFVGDIEFKFYQGKVSGCYTGPAIEENIHGYISTFPDLRVAPVSVCIEDVQAIQRARERKYRNIATSTHGVQLASVVKRTDLGKVPLRPDPVTHSVLFNQLSVGFKGTTATTDYYAVALATGKHCMSTYTAHKRENRASNGSRRLQVIIIMQCSLVLVFVVSFSSVVAARYQRYIERYPYLEVASQFSSKAGAFFISFVSYIILFSYALPICIFVTIELLNILNRIFVRSDLNLMNLYGMCTVNNDKVLTDLSRIGYIFTDKTGTLTRNQFTYHSFLGIDECRRLNTEPILKSIYALGESENNDADLNIVYGTHVLRTPQNTMDVIQTRILQLVALGLCNSLIPVKSNGRLEYFGESVEETCYIRHLSANGIVSIIEKTENSVRLALSRSFVETGGTSTTELQTARFTNVSESVVSENYSPDKYILLDFDLLKVYEFTPSLKRMSVICCQKASHEIDAHSTYAINNLRPFLITKGSHVVMSQLMNSIPIVEDGHDIDQSYTLSIPDLITKNLADKRCFVFAFKPFLTLPNIKTETQQSLEKGSTFLGISVIEDELAPNVLESVKKLRLAGIKISIVTGDSIETTIVTAARTGISDTDTNKIIVTRADEIAAREAEVQNAEDQSYCLVVSGEVINDVLPNLERRAQIKAFLRRGKLPRKFIRQYFKDAGVECSYNPDPALSLMRLISQANACLFCSMSPESKKVVVQYHNVYISLQRARIKELCRGQSPLIGASLAIGDGQNDLQMIDAADISVGVRGREGMYVANNADVSVPSFSTLVRLILVHGVLIEQRVRMTIFYNLYKNTMLAIVCGFYSGESLFSSVLIINDFLSLMYNVILNFIPIFIYALSEQHIKPRYLENFPNIYRKNSQPWRYWFEFITFYISGIYMAVIVYFCTAFMFGNSAILGTSGRVADATIFSFIIITVITFVSLGRLMIASNYYSTAFAWSIIASIALYYCTLIGINYTFFFTQYFFNTLTTASASFNYYLQCLVMIVFCLLPDIVYSAISRLYINPDPNSLLNYYFKKETKGLGKRRDIQLELRYKRCLEEIIRSIKTASRNSKEQSQNAIFCVESLEVDVKQEYD</sequence>
<dbReference type="PANTHER" id="PTHR24092">
    <property type="entry name" value="PROBABLE PHOSPHOLIPID-TRANSPORTING ATPASE"/>
    <property type="match status" value="1"/>
</dbReference>
<dbReference type="SFLD" id="SFLDS00003">
    <property type="entry name" value="Haloacid_Dehalogenase"/>
    <property type="match status" value="1"/>
</dbReference>
<dbReference type="InterPro" id="IPR023214">
    <property type="entry name" value="HAD_sf"/>
</dbReference>
<dbReference type="InterPro" id="IPR032631">
    <property type="entry name" value="P-type_ATPase_N"/>
</dbReference>
<evidence type="ECO:0000256" key="5">
    <source>
        <dbReference type="ARBA" id="ARBA00022989"/>
    </source>
</evidence>
<dbReference type="Pfam" id="PF16212">
    <property type="entry name" value="PhoLip_ATPase_C"/>
    <property type="match status" value="1"/>
</dbReference>
<feature type="transmembrane region" description="Helical" evidence="8">
    <location>
        <begin position="1099"/>
        <end position="1125"/>
    </location>
</feature>
<feature type="transmembrane region" description="Helical" evidence="8">
    <location>
        <begin position="1211"/>
        <end position="1232"/>
    </location>
</feature>
<dbReference type="Pfam" id="PF00122">
    <property type="entry name" value="E1-E2_ATPase"/>
    <property type="match status" value="1"/>
</dbReference>
<evidence type="ECO:0000259" key="11">
    <source>
        <dbReference type="Pfam" id="PF16212"/>
    </source>
</evidence>
<gene>
    <name evidence="12" type="ORF">GL50581_177</name>
</gene>
<feature type="transmembrane region" description="Helical" evidence="8">
    <location>
        <begin position="95"/>
        <end position="112"/>
    </location>
</feature>
<dbReference type="Gene3D" id="3.40.50.1000">
    <property type="entry name" value="HAD superfamily/HAD-like"/>
    <property type="match status" value="1"/>
</dbReference>
<dbReference type="GO" id="GO:0005886">
    <property type="term" value="C:plasma membrane"/>
    <property type="evidence" value="ECO:0007669"/>
    <property type="project" value="TreeGrafter"/>
</dbReference>
<feature type="transmembrane region" description="Helical" evidence="8">
    <location>
        <begin position="1137"/>
        <end position="1157"/>
    </location>
</feature>
<evidence type="ECO:0000313" key="13">
    <source>
        <dbReference type="Proteomes" id="UP000002488"/>
    </source>
</evidence>
<keyword evidence="5 8" id="KW-1133">Transmembrane helix</keyword>
<evidence type="ECO:0000256" key="8">
    <source>
        <dbReference type="SAM" id="Phobius"/>
    </source>
</evidence>
<dbReference type="GO" id="GO:0046872">
    <property type="term" value="F:metal ion binding"/>
    <property type="evidence" value="ECO:0007669"/>
    <property type="project" value="UniProtKB-KW"/>
</dbReference>
<evidence type="ECO:0000313" key="12">
    <source>
        <dbReference type="EMBL" id="EET02535.1"/>
    </source>
</evidence>
<dbReference type="SFLD" id="SFLDF00027">
    <property type="entry name" value="p-type_atpase"/>
    <property type="match status" value="1"/>
</dbReference>
<dbReference type="OrthoDB" id="377733at2759"/>
<dbReference type="Gene3D" id="2.70.150.10">
    <property type="entry name" value="Calcium-transporting ATPase, cytoplasmic transduction domain A"/>
    <property type="match status" value="1"/>
</dbReference>
<feature type="transmembrane region" description="Helical" evidence="8">
    <location>
        <begin position="373"/>
        <end position="397"/>
    </location>
</feature>
<dbReference type="GO" id="GO:0140326">
    <property type="term" value="F:ATPase-coupled intramembrane lipid transporter activity"/>
    <property type="evidence" value="ECO:0007669"/>
    <property type="project" value="TreeGrafter"/>
</dbReference>
<keyword evidence="2 8" id="KW-0812">Transmembrane</keyword>
<organism evidence="12 13">
    <name type="scientific">Giardia intestinalis (strain ATCC 50581 / GS clone H7)</name>
    <name type="common">Giardia lamblia</name>
    <dbReference type="NCBI Taxonomy" id="598745"/>
    <lineage>
        <taxon>Eukaryota</taxon>
        <taxon>Metamonada</taxon>
        <taxon>Diplomonadida</taxon>
        <taxon>Hexamitidae</taxon>
        <taxon>Giardiinae</taxon>
        <taxon>Giardia</taxon>
    </lineage>
</organism>
<dbReference type="InterPro" id="IPR018303">
    <property type="entry name" value="ATPase_P-typ_P_site"/>
</dbReference>
<dbReference type="Proteomes" id="UP000002488">
    <property type="component" value="Unassembled WGS sequence"/>
</dbReference>
<dbReference type="EMBL" id="ACGJ01000230">
    <property type="protein sequence ID" value="EET02535.1"/>
    <property type="molecule type" value="Genomic_DNA"/>
</dbReference>